<proteinExistence type="predicted"/>
<dbReference type="CDD" id="cd07377">
    <property type="entry name" value="WHTH_GntR"/>
    <property type="match status" value="1"/>
</dbReference>
<dbReference type="Pfam" id="PF00392">
    <property type="entry name" value="GntR"/>
    <property type="match status" value="1"/>
</dbReference>
<reference evidence="6 7" key="1">
    <citation type="submission" date="2018-07" db="EMBL/GenBank/DDBJ databases">
        <title>Complete genome sequence of soil actinomycete Streptomyces cavourensis tj430.</title>
        <authorList>
            <person name="Wang P."/>
            <person name="Huang Y."/>
        </authorList>
    </citation>
    <scope>NUCLEOTIDE SEQUENCE [LARGE SCALE GENOMIC DNA]</scope>
    <source>
        <strain evidence="6 7">TJ430</strain>
    </source>
</reference>
<dbReference type="Gene3D" id="1.10.10.10">
    <property type="entry name" value="Winged helix-like DNA-binding domain superfamily/Winged helix DNA-binding domain"/>
    <property type="match status" value="1"/>
</dbReference>
<keyword evidence="1" id="KW-0805">Transcription regulation</keyword>
<name>A0AAD0Q2G9_9ACTN</name>
<dbReference type="PANTHER" id="PTHR44846:SF17">
    <property type="entry name" value="GNTR-FAMILY TRANSCRIPTIONAL REGULATOR"/>
    <property type="match status" value="1"/>
</dbReference>
<dbReference type="SUPFAM" id="SSF64288">
    <property type="entry name" value="Chorismate lyase-like"/>
    <property type="match status" value="1"/>
</dbReference>
<dbReference type="SMART" id="SM00866">
    <property type="entry name" value="UTRA"/>
    <property type="match status" value="1"/>
</dbReference>
<organism evidence="6 7">
    <name type="scientific">Streptomyces cavourensis</name>
    <dbReference type="NCBI Taxonomy" id="67258"/>
    <lineage>
        <taxon>Bacteria</taxon>
        <taxon>Bacillati</taxon>
        <taxon>Actinomycetota</taxon>
        <taxon>Actinomycetes</taxon>
        <taxon>Kitasatosporales</taxon>
        <taxon>Streptomycetaceae</taxon>
        <taxon>Streptomyces</taxon>
    </lineage>
</organism>
<dbReference type="InterPro" id="IPR036388">
    <property type="entry name" value="WH-like_DNA-bd_sf"/>
</dbReference>
<evidence type="ECO:0000256" key="1">
    <source>
        <dbReference type="ARBA" id="ARBA00023015"/>
    </source>
</evidence>
<dbReference type="RefSeq" id="WP_114929962.1">
    <property type="nucleotide sequence ID" value="NZ_CP030930.1"/>
</dbReference>
<dbReference type="InterPro" id="IPR000524">
    <property type="entry name" value="Tscrpt_reg_HTH_GntR"/>
</dbReference>
<dbReference type="Proteomes" id="UP000253779">
    <property type="component" value="Chromosome"/>
</dbReference>
<dbReference type="GO" id="GO:0045892">
    <property type="term" value="P:negative regulation of DNA-templated transcription"/>
    <property type="evidence" value="ECO:0007669"/>
    <property type="project" value="TreeGrafter"/>
</dbReference>
<dbReference type="PANTHER" id="PTHR44846">
    <property type="entry name" value="MANNOSYL-D-GLYCERATE TRANSPORT/METABOLISM SYSTEM REPRESSOR MNGR-RELATED"/>
    <property type="match status" value="1"/>
</dbReference>
<sequence>MTDSHETATGEFATREDVDARGGSASASALPSAPSPAPSSAPSHATSPAPSPAPSSAPSFAPDSLVLNRKLPLWYQVSQSLRASILGRPQDASLRLPTEEQLATHYGVSVLTMRQALKELETEGLISRHRRRGTFIEPRARRATPVRLLGSVDAIVAQQSGDATTVLGHGAVPVPGDLAEFFPDCGEVVSFRRLRRDGESGEPTNWAENAVRPEVAARIDLTDLERWPMTKVLHDIVGVKISRITDTVEARLADPVTADLLQVPLLSPILHYTGVTYDEKGRVVDVARIRYRGDRFSFSLTVEAR</sequence>
<evidence type="ECO:0000313" key="7">
    <source>
        <dbReference type="Proteomes" id="UP000253779"/>
    </source>
</evidence>
<dbReference type="InterPro" id="IPR036390">
    <property type="entry name" value="WH_DNA-bd_sf"/>
</dbReference>
<keyword evidence="3" id="KW-0804">Transcription</keyword>
<protein>
    <submittedName>
        <fullName evidence="6">GntR family transcriptional regulator</fullName>
    </submittedName>
</protein>
<dbReference type="Gene3D" id="3.40.1410.10">
    <property type="entry name" value="Chorismate lyase-like"/>
    <property type="match status" value="1"/>
</dbReference>
<dbReference type="InterPro" id="IPR028978">
    <property type="entry name" value="Chorismate_lyase_/UTRA_dom_sf"/>
</dbReference>
<dbReference type="InterPro" id="IPR011663">
    <property type="entry name" value="UTRA"/>
</dbReference>
<keyword evidence="2" id="KW-0238">DNA-binding</keyword>
<dbReference type="Pfam" id="PF07702">
    <property type="entry name" value="UTRA"/>
    <property type="match status" value="1"/>
</dbReference>
<evidence type="ECO:0000259" key="5">
    <source>
        <dbReference type="PROSITE" id="PS50949"/>
    </source>
</evidence>
<feature type="region of interest" description="Disordered" evidence="4">
    <location>
        <begin position="1"/>
        <end position="59"/>
    </location>
</feature>
<dbReference type="GO" id="GO:0003677">
    <property type="term" value="F:DNA binding"/>
    <property type="evidence" value="ECO:0007669"/>
    <property type="project" value="UniProtKB-KW"/>
</dbReference>
<feature type="domain" description="HTH gntR-type" evidence="5">
    <location>
        <begin position="71"/>
        <end position="139"/>
    </location>
</feature>
<evidence type="ECO:0000256" key="2">
    <source>
        <dbReference type="ARBA" id="ARBA00023125"/>
    </source>
</evidence>
<gene>
    <name evidence="6" type="ORF">DTW94_05340</name>
</gene>
<evidence type="ECO:0000313" key="6">
    <source>
        <dbReference type="EMBL" id="AXI70779.1"/>
    </source>
</evidence>
<dbReference type="EMBL" id="CP030930">
    <property type="protein sequence ID" value="AXI70779.1"/>
    <property type="molecule type" value="Genomic_DNA"/>
</dbReference>
<evidence type="ECO:0000256" key="3">
    <source>
        <dbReference type="ARBA" id="ARBA00023163"/>
    </source>
</evidence>
<dbReference type="InterPro" id="IPR050679">
    <property type="entry name" value="Bact_HTH_transcr_reg"/>
</dbReference>
<dbReference type="SUPFAM" id="SSF46785">
    <property type="entry name" value="Winged helix' DNA-binding domain"/>
    <property type="match status" value="1"/>
</dbReference>
<feature type="compositionally biased region" description="Basic and acidic residues" evidence="4">
    <location>
        <begin position="1"/>
        <end position="20"/>
    </location>
</feature>
<dbReference type="SMART" id="SM00345">
    <property type="entry name" value="HTH_GNTR"/>
    <property type="match status" value="1"/>
</dbReference>
<evidence type="ECO:0000256" key="4">
    <source>
        <dbReference type="SAM" id="MobiDB-lite"/>
    </source>
</evidence>
<dbReference type="GeneID" id="97339628"/>
<dbReference type="PRINTS" id="PR00035">
    <property type="entry name" value="HTHGNTR"/>
</dbReference>
<dbReference type="AlphaFoldDB" id="A0AAD0Q2G9"/>
<dbReference type="PROSITE" id="PS50949">
    <property type="entry name" value="HTH_GNTR"/>
    <property type="match status" value="1"/>
</dbReference>
<accession>A0AAD0Q2G9</accession>
<dbReference type="GO" id="GO:0003700">
    <property type="term" value="F:DNA-binding transcription factor activity"/>
    <property type="evidence" value="ECO:0007669"/>
    <property type="project" value="InterPro"/>
</dbReference>